<dbReference type="Pfam" id="PF01522">
    <property type="entry name" value="Polysacc_deac_1"/>
    <property type="match status" value="1"/>
</dbReference>
<proteinExistence type="predicted"/>
<protein>
    <submittedName>
        <fullName evidence="3">Delta-lactam-biosynthetic de-N-acetylase</fullName>
    </submittedName>
</protein>
<dbReference type="PANTHER" id="PTHR10587:SF78">
    <property type="entry name" value="PEPTIDOGLYCAN-N-ACETYLMURAMIC ACID DEACETYLASE PDAA"/>
    <property type="match status" value="1"/>
</dbReference>
<dbReference type="PROSITE" id="PS51677">
    <property type="entry name" value="NODB"/>
    <property type="match status" value="1"/>
</dbReference>
<dbReference type="InterPro" id="IPR050248">
    <property type="entry name" value="Polysacc_deacetylase_ArnD"/>
</dbReference>
<keyword evidence="4" id="KW-1185">Reference proteome</keyword>
<feature type="chain" id="PRO_5045546816" evidence="1">
    <location>
        <begin position="28"/>
        <end position="265"/>
    </location>
</feature>
<dbReference type="PANTHER" id="PTHR10587">
    <property type="entry name" value="GLYCOSYL TRANSFERASE-RELATED"/>
    <property type="match status" value="1"/>
</dbReference>
<name>A0ABM8IQA5_9FIRM</name>
<accession>A0ABM8IQA5</accession>
<keyword evidence="1" id="KW-0732">Signal</keyword>
<dbReference type="InterPro" id="IPR011330">
    <property type="entry name" value="Glyco_hydro/deAcase_b/a-brl"/>
</dbReference>
<dbReference type="CDD" id="cd10948">
    <property type="entry name" value="CE4_BsPdaA_like"/>
    <property type="match status" value="1"/>
</dbReference>
<dbReference type="Proteomes" id="UP001432099">
    <property type="component" value="Chromosome"/>
</dbReference>
<dbReference type="NCBIfam" id="TIGR02884">
    <property type="entry name" value="spore_pdaA"/>
    <property type="match status" value="1"/>
</dbReference>
<sequence length="265" mass="30781">MKLALNFRFLKLTVLTFLLCFISVYHAEAKDIGWGIPKGENHEQPWPGKEFDEIVRQNDAYYIGSADEKVIYLTFDCGYENGNTPLILDVLKKHEVPALFFVTGHFLDENADLVKRMANEGHIVGNHTWHHPDLAKVTKEKFNEELQLVEDKYKEITGQEMVRYLRPPEGHFNQQMLDFAKERGYYTILWSLAYMDWNVDQQKGADYAYNQILARIHPGAIILMHSISSDNAECLDKLIPELQKEGYEFKSIQYLMTEDAPVPFE</sequence>
<dbReference type="Gene3D" id="3.20.20.370">
    <property type="entry name" value="Glycoside hydrolase/deacetylase"/>
    <property type="match status" value="1"/>
</dbReference>
<evidence type="ECO:0000313" key="3">
    <source>
        <dbReference type="EMBL" id="BEH91554.1"/>
    </source>
</evidence>
<dbReference type="InterPro" id="IPR014235">
    <property type="entry name" value="Spore_PdaA"/>
</dbReference>
<feature type="signal peptide" evidence="1">
    <location>
        <begin position="1"/>
        <end position="27"/>
    </location>
</feature>
<dbReference type="SUPFAM" id="SSF88713">
    <property type="entry name" value="Glycoside hydrolase/deacetylase"/>
    <property type="match status" value="1"/>
</dbReference>
<evidence type="ECO:0000256" key="1">
    <source>
        <dbReference type="SAM" id="SignalP"/>
    </source>
</evidence>
<evidence type="ECO:0000259" key="2">
    <source>
        <dbReference type="PROSITE" id="PS51677"/>
    </source>
</evidence>
<gene>
    <name evidence="3" type="ORF">T23_16560</name>
</gene>
<feature type="domain" description="NodB homology" evidence="2">
    <location>
        <begin position="69"/>
        <end position="250"/>
    </location>
</feature>
<dbReference type="RefSeq" id="WP_338617413.1">
    <property type="nucleotide sequence ID" value="NZ_AP028127.1"/>
</dbReference>
<reference evidence="3" key="1">
    <citation type="journal article" date="2024" name="Int. J. Syst. Evol. Microbiol.">
        <title>Turicibacter faecis sp. nov., isolated from faeces of heart failure mouse model.</title>
        <authorList>
            <person name="Imamura Y."/>
            <person name="Motooka D."/>
            <person name="Nakajima Y."/>
            <person name="Ito S."/>
            <person name="Kitakaze M."/>
            <person name="Iida T."/>
            <person name="Nakamura S."/>
        </authorList>
    </citation>
    <scope>NUCLEOTIDE SEQUENCE</scope>
    <source>
        <strain evidence="3">TC023</strain>
    </source>
</reference>
<evidence type="ECO:0000313" key="4">
    <source>
        <dbReference type="Proteomes" id="UP001432099"/>
    </source>
</evidence>
<organism evidence="3 4">
    <name type="scientific">Turicibacter faecis</name>
    <dbReference type="NCBI Taxonomy" id="2963365"/>
    <lineage>
        <taxon>Bacteria</taxon>
        <taxon>Bacillati</taxon>
        <taxon>Bacillota</taxon>
        <taxon>Erysipelotrichia</taxon>
        <taxon>Erysipelotrichales</taxon>
        <taxon>Turicibacteraceae</taxon>
        <taxon>Turicibacter</taxon>
    </lineage>
</organism>
<dbReference type="EMBL" id="AP028127">
    <property type="protein sequence ID" value="BEH91554.1"/>
    <property type="molecule type" value="Genomic_DNA"/>
</dbReference>
<dbReference type="InterPro" id="IPR002509">
    <property type="entry name" value="NODB_dom"/>
</dbReference>